<feature type="transmembrane region" description="Helical" evidence="2">
    <location>
        <begin position="236"/>
        <end position="260"/>
    </location>
</feature>
<accession>A0ABD3UGS0</accession>
<dbReference type="PANTHER" id="PTHR14239:SF0">
    <property type="entry name" value="F420-DEPENDENT NADP REDUCTASE"/>
    <property type="match status" value="1"/>
</dbReference>
<dbReference type="PANTHER" id="PTHR14239">
    <property type="entry name" value="DUDULIN-RELATED"/>
    <property type="match status" value="1"/>
</dbReference>
<keyword evidence="5" id="KW-1185">Reference proteome</keyword>
<dbReference type="InterPro" id="IPR028939">
    <property type="entry name" value="P5C_Rdtase_cat_N"/>
</dbReference>
<keyword evidence="2" id="KW-1133">Transmembrane helix</keyword>
<keyword evidence="2" id="KW-0472">Membrane</keyword>
<feature type="transmembrane region" description="Helical" evidence="2">
    <location>
        <begin position="378"/>
        <end position="399"/>
    </location>
</feature>
<evidence type="ECO:0000256" key="2">
    <source>
        <dbReference type="SAM" id="Phobius"/>
    </source>
</evidence>
<dbReference type="Pfam" id="PF03807">
    <property type="entry name" value="F420_oxidored"/>
    <property type="match status" value="1"/>
</dbReference>
<organism evidence="4 5">
    <name type="scientific">Sinanodonta woodiana</name>
    <name type="common">Chinese pond mussel</name>
    <name type="synonym">Anodonta woodiana</name>
    <dbReference type="NCBI Taxonomy" id="1069815"/>
    <lineage>
        <taxon>Eukaryota</taxon>
        <taxon>Metazoa</taxon>
        <taxon>Spiralia</taxon>
        <taxon>Lophotrochozoa</taxon>
        <taxon>Mollusca</taxon>
        <taxon>Bivalvia</taxon>
        <taxon>Autobranchia</taxon>
        <taxon>Heteroconchia</taxon>
        <taxon>Palaeoheterodonta</taxon>
        <taxon>Unionida</taxon>
        <taxon>Unionoidea</taxon>
        <taxon>Unionidae</taxon>
        <taxon>Unioninae</taxon>
        <taxon>Sinanodonta</taxon>
    </lineage>
</organism>
<dbReference type="Proteomes" id="UP001634394">
    <property type="component" value="Unassembled WGS sequence"/>
</dbReference>
<protein>
    <recommendedName>
        <fullName evidence="3">Pyrroline-5-carboxylate reductase catalytic N-terminal domain-containing protein</fullName>
    </recommendedName>
</protein>
<evidence type="ECO:0000313" key="4">
    <source>
        <dbReference type="EMBL" id="KAL3848141.1"/>
    </source>
</evidence>
<evidence type="ECO:0000256" key="1">
    <source>
        <dbReference type="ARBA" id="ARBA00023002"/>
    </source>
</evidence>
<dbReference type="GO" id="GO:0016491">
    <property type="term" value="F:oxidoreductase activity"/>
    <property type="evidence" value="ECO:0007669"/>
    <property type="project" value="UniProtKB-KW"/>
</dbReference>
<feature type="transmembrane region" description="Helical" evidence="2">
    <location>
        <begin position="197"/>
        <end position="216"/>
    </location>
</feature>
<name>A0ABD3UGS0_SINWO</name>
<evidence type="ECO:0000313" key="5">
    <source>
        <dbReference type="Proteomes" id="UP001634394"/>
    </source>
</evidence>
<comment type="caution">
    <text evidence="4">The sequence shown here is derived from an EMBL/GenBank/DDBJ whole genome shotgun (WGS) entry which is preliminary data.</text>
</comment>
<reference evidence="4 5" key="1">
    <citation type="submission" date="2024-11" db="EMBL/GenBank/DDBJ databases">
        <title>Chromosome-level genome assembly of the freshwater bivalve Anodonta woodiana.</title>
        <authorList>
            <person name="Chen X."/>
        </authorList>
    </citation>
    <scope>NUCLEOTIDE SEQUENCE [LARGE SCALE GENOMIC DNA]</scope>
    <source>
        <strain evidence="4">MN2024</strain>
        <tissue evidence="4">Gills</tissue>
    </source>
</reference>
<feature type="domain" description="Pyrroline-5-carboxylate reductase catalytic N-terminal" evidence="3">
    <location>
        <begin position="10"/>
        <end position="100"/>
    </location>
</feature>
<dbReference type="InterPro" id="IPR036291">
    <property type="entry name" value="NAD(P)-bd_dom_sf"/>
</dbReference>
<proteinExistence type="predicted"/>
<dbReference type="InterPro" id="IPR051267">
    <property type="entry name" value="STEAP_metalloreductase"/>
</dbReference>
<keyword evidence="2" id="KW-0812">Transmembrane</keyword>
<gene>
    <name evidence="4" type="ORF">ACJMK2_019018</name>
</gene>
<sequence>MENKSNSRSVGIIGTGNYARALAKRLFYSGYDVTLGSRKPELSQLSSIDECFCNIAITTIESCIKTNQILFIAIYAENYKATLENYDGILSEKLLIDVSNRDTRCKGQSNAEYLKSIVPSANVVKAFNVVSAYTMEYDYNTSSKRVFIAGDRPCDREIVASIAREMGFLSIDFGYLRSAQRIEDFTLRLFPEWRAPLGFTLGVFNIWLLYVIYIYFIEKTAYRWDQIFVKVLNKPLCMTGITTLSVTYLASSVAAFFQIYHGTKHISFPKWLDKWLRSRKQLGIVSFTLIFVHGLMSILIMSPTYLSSWYQSTQITIPHNLTKPLEFPMKTWMIWKGEAACLTGILSFLVLCFIAISTLPTVADTLNWREWRFVQSKLGHLALFLAALHVIMMGAPGWAKTPDQMFKSITFLSSLLPWLTLLLKFVLSSPCLDRYVNKIRRGWERHTRECKGKCTRVRINGQGYTQINVRPNKESCKCAGDDITMETILEEHSCPCANKETV</sequence>
<feature type="transmembrane region" description="Helical" evidence="2">
    <location>
        <begin position="411"/>
        <end position="432"/>
    </location>
</feature>
<dbReference type="EMBL" id="JBJQND010000016">
    <property type="protein sequence ID" value="KAL3848141.1"/>
    <property type="molecule type" value="Genomic_DNA"/>
</dbReference>
<dbReference type="AlphaFoldDB" id="A0ABD3UGS0"/>
<feature type="transmembrane region" description="Helical" evidence="2">
    <location>
        <begin position="281"/>
        <end position="301"/>
    </location>
</feature>
<dbReference type="SUPFAM" id="SSF51735">
    <property type="entry name" value="NAD(P)-binding Rossmann-fold domains"/>
    <property type="match status" value="1"/>
</dbReference>
<evidence type="ECO:0000259" key="3">
    <source>
        <dbReference type="Pfam" id="PF03807"/>
    </source>
</evidence>
<keyword evidence="1" id="KW-0560">Oxidoreductase</keyword>
<dbReference type="Gene3D" id="3.40.50.720">
    <property type="entry name" value="NAD(P)-binding Rossmann-like Domain"/>
    <property type="match status" value="1"/>
</dbReference>
<feature type="transmembrane region" description="Helical" evidence="2">
    <location>
        <begin position="333"/>
        <end position="357"/>
    </location>
</feature>